<name>A0A848GFE2_9RHOO</name>
<proteinExistence type="predicted"/>
<keyword evidence="1 4" id="KW-0812">Transmembrane</keyword>
<dbReference type="GO" id="GO:0022857">
    <property type="term" value="F:transmembrane transporter activity"/>
    <property type="evidence" value="ECO:0007669"/>
    <property type="project" value="InterPro"/>
</dbReference>
<feature type="transmembrane region" description="Helical" evidence="4">
    <location>
        <begin position="277"/>
        <end position="296"/>
    </location>
</feature>
<protein>
    <submittedName>
        <fullName evidence="6">CynX/NimT family MFS transporter</fullName>
    </submittedName>
</protein>
<dbReference type="AlphaFoldDB" id="A0A848GFE2"/>
<gene>
    <name evidence="6" type="ORF">HHL15_20485</name>
</gene>
<dbReference type="InterPro" id="IPR020846">
    <property type="entry name" value="MFS_dom"/>
</dbReference>
<keyword evidence="2 4" id="KW-1133">Transmembrane helix</keyword>
<organism evidence="6 7">
    <name type="scientific">Zoogloea dura</name>
    <dbReference type="NCBI Taxonomy" id="2728840"/>
    <lineage>
        <taxon>Bacteria</taxon>
        <taxon>Pseudomonadati</taxon>
        <taxon>Pseudomonadota</taxon>
        <taxon>Betaproteobacteria</taxon>
        <taxon>Rhodocyclales</taxon>
        <taxon>Zoogloeaceae</taxon>
        <taxon>Zoogloea</taxon>
    </lineage>
</organism>
<comment type="caution">
    <text evidence="6">The sequence shown here is derived from an EMBL/GenBank/DDBJ whole genome shotgun (WGS) entry which is preliminary data.</text>
</comment>
<dbReference type="SUPFAM" id="SSF103473">
    <property type="entry name" value="MFS general substrate transporter"/>
    <property type="match status" value="1"/>
</dbReference>
<dbReference type="PANTHER" id="PTHR23523">
    <property type="match status" value="1"/>
</dbReference>
<evidence type="ECO:0000313" key="7">
    <source>
        <dbReference type="Proteomes" id="UP000580043"/>
    </source>
</evidence>
<dbReference type="InterPro" id="IPR011701">
    <property type="entry name" value="MFS"/>
</dbReference>
<dbReference type="InterPro" id="IPR052524">
    <property type="entry name" value="MFS_Cyanate_Porter"/>
</dbReference>
<feature type="transmembrane region" description="Helical" evidence="4">
    <location>
        <begin position="81"/>
        <end position="98"/>
    </location>
</feature>
<evidence type="ECO:0000256" key="1">
    <source>
        <dbReference type="ARBA" id="ARBA00022692"/>
    </source>
</evidence>
<dbReference type="InterPro" id="IPR036259">
    <property type="entry name" value="MFS_trans_sf"/>
</dbReference>
<feature type="transmembrane region" description="Helical" evidence="4">
    <location>
        <begin position="51"/>
        <end position="69"/>
    </location>
</feature>
<dbReference type="PANTHER" id="PTHR23523:SF2">
    <property type="entry name" value="2-NITROIMIDAZOLE TRANSPORTER"/>
    <property type="match status" value="1"/>
</dbReference>
<dbReference type="PROSITE" id="PS50850">
    <property type="entry name" value="MFS"/>
    <property type="match status" value="1"/>
</dbReference>
<reference evidence="6 7" key="1">
    <citation type="submission" date="2020-04" db="EMBL/GenBank/DDBJ databases">
        <title>Zoogloea sp. G-4-1-14 isolated from soil.</title>
        <authorList>
            <person name="Dahal R.H."/>
        </authorList>
    </citation>
    <scope>NUCLEOTIDE SEQUENCE [LARGE SCALE GENOMIC DNA]</scope>
    <source>
        <strain evidence="6 7">G-4-1-14</strain>
    </source>
</reference>
<accession>A0A848GFE2</accession>
<feature type="transmembrane region" description="Helical" evidence="4">
    <location>
        <begin position="253"/>
        <end position="270"/>
    </location>
</feature>
<feature type="transmembrane region" description="Helical" evidence="4">
    <location>
        <begin position="302"/>
        <end position="321"/>
    </location>
</feature>
<evidence type="ECO:0000259" key="5">
    <source>
        <dbReference type="PROSITE" id="PS50850"/>
    </source>
</evidence>
<dbReference type="Proteomes" id="UP000580043">
    <property type="component" value="Unassembled WGS sequence"/>
</dbReference>
<evidence type="ECO:0000313" key="6">
    <source>
        <dbReference type="EMBL" id="NML28141.1"/>
    </source>
</evidence>
<feature type="transmembrane region" description="Helical" evidence="4">
    <location>
        <begin position="163"/>
        <end position="183"/>
    </location>
</feature>
<keyword evidence="7" id="KW-1185">Reference proteome</keyword>
<sequence>MPPPNSPPAARPLLLIAGLFAIAANLRAPITGVAPLLGTLQSIFTLSPAQAGLLTTLPLLAFGIVSPLAASLARAVGLERALTGALLLITAGLLTRIAGPVACVYAGTVMIGAGIAVGNVLLPSLVKRSFPTRVATLTGLCALSMGIAAALISAAAVPLGDALGWQVALGLPLGLALTSVALWHRAPPQPVNAAAGAPLAGQGARVWRSTLAWQVTLFMGINSLLYYVLIAWLPSILTEAGLSPSLAGSLHGMMQLASAIPGLVLGPIVTRMKDQRLVAAALATLVGLALLGFCIHPAWASLWAFCFGLGSGGSLILALIFMGLRTTTPQQAAALSGMAQCVGYLLAACGPTLVGKLHEITGSWTTALYIGAGLAGLMVVSGVLAGRAHHIPH</sequence>
<evidence type="ECO:0000256" key="4">
    <source>
        <dbReference type="SAM" id="Phobius"/>
    </source>
</evidence>
<feature type="transmembrane region" description="Helical" evidence="4">
    <location>
        <begin position="333"/>
        <end position="354"/>
    </location>
</feature>
<evidence type="ECO:0000256" key="3">
    <source>
        <dbReference type="ARBA" id="ARBA00023136"/>
    </source>
</evidence>
<dbReference type="EMBL" id="JABBGA010000022">
    <property type="protein sequence ID" value="NML28141.1"/>
    <property type="molecule type" value="Genomic_DNA"/>
</dbReference>
<keyword evidence="3 4" id="KW-0472">Membrane</keyword>
<feature type="transmembrane region" description="Helical" evidence="4">
    <location>
        <begin position="366"/>
        <end position="386"/>
    </location>
</feature>
<dbReference type="Gene3D" id="1.20.1250.20">
    <property type="entry name" value="MFS general substrate transporter like domains"/>
    <property type="match status" value="1"/>
</dbReference>
<dbReference type="RefSeq" id="WP_169147675.1">
    <property type="nucleotide sequence ID" value="NZ_JABBGA010000022.1"/>
</dbReference>
<feature type="transmembrane region" description="Helical" evidence="4">
    <location>
        <begin position="104"/>
        <end position="122"/>
    </location>
</feature>
<feature type="domain" description="Major facilitator superfamily (MFS) profile" evidence="5">
    <location>
        <begin position="13"/>
        <end position="390"/>
    </location>
</feature>
<evidence type="ECO:0000256" key="2">
    <source>
        <dbReference type="ARBA" id="ARBA00022989"/>
    </source>
</evidence>
<dbReference type="Pfam" id="PF07690">
    <property type="entry name" value="MFS_1"/>
    <property type="match status" value="1"/>
</dbReference>
<feature type="transmembrane region" description="Helical" evidence="4">
    <location>
        <begin position="211"/>
        <end position="233"/>
    </location>
</feature>
<feature type="transmembrane region" description="Helical" evidence="4">
    <location>
        <begin position="134"/>
        <end position="157"/>
    </location>
</feature>